<dbReference type="InterPro" id="IPR031127">
    <property type="entry name" value="E3_UB_ligase_RBR"/>
</dbReference>
<reference evidence="10" key="1">
    <citation type="submission" date="2019-04" db="EMBL/GenBank/DDBJ databases">
        <title>Sequencing of skin fungus with MAO and IRED activity.</title>
        <authorList>
            <person name="Marsaioli A.J."/>
            <person name="Bonatto J.M.C."/>
            <person name="Reis Junior O."/>
        </authorList>
    </citation>
    <scope>NUCLEOTIDE SEQUENCE</scope>
    <source>
        <strain evidence="10">28M1</strain>
    </source>
</reference>
<evidence type="ECO:0000256" key="3">
    <source>
        <dbReference type="ARBA" id="ARBA00022679"/>
    </source>
</evidence>
<dbReference type="InterPro" id="IPR044066">
    <property type="entry name" value="TRIAD_supradom"/>
</dbReference>
<dbReference type="Pfam" id="PF01485">
    <property type="entry name" value="IBR"/>
    <property type="match status" value="1"/>
</dbReference>
<evidence type="ECO:0000256" key="6">
    <source>
        <dbReference type="ARBA" id="ARBA00022771"/>
    </source>
</evidence>
<dbReference type="CDD" id="cd20336">
    <property type="entry name" value="Rcat_RBR"/>
    <property type="match status" value="1"/>
</dbReference>
<accession>A0A9P5C207</accession>
<organism evidence="10 11">
    <name type="scientific">Didymella heteroderae</name>
    <dbReference type="NCBI Taxonomy" id="1769908"/>
    <lineage>
        <taxon>Eukaryota</taxon>
        <taxon>Fungi</taxon>
        <taxon>Dikarya</taxon>
        <taxon>Ascomycota</taxon>
        <taxon>Pezizomycotina</taxon>
        <taxon>Dothideomycetes</taxon>
        <taxon>Pleosporomycetidae</taxon>
        <taxon>Pleosporales</taxon>
        <taxon>Pleosporineae</taxon>
        <taxon>Didymellaceae</taxon>
        <taxon>Didymella</taxon>
    </lineage>
</organism>
<keyword evidence="8" id="KW-0862">Zinc</keyword>
<keyword evidence="11" id="KW-1185">Reference proteome</keyword>
<dbReference type="EMBL" id="SWKV01000022">
    <property type="protein sequence ID" value="KAF3041101.1"/>
    <property type="molecule type" value="Genomic_DNA"/>
</dbReference>
<dbReference type="OrthoDB" id="1431934at2759"/>
<dbReference type="SUPFAM" id="SSF57850">
    <property type="entry name" value="RING/U-box"/>
    <property type="match status" value="2"/>
</dbReference>
<proteinExistence type="predicted"/>
<sequence length="243" mass="26573">MAARLDTLGARRVGSGCLQPGCSEEWPWEMILKYFPPSKLEVFNLASFEHWRADTDLFTCLAPDCSFTGLLDPVAPGYPQVECPLSSCRARACVICLTPWHANQTCAEVKAVALTAQMSDSEKKTLALMQIKDGKRCPNCQLVIEKDGGCPSMYCPGCKTYFNWDTAASAVPGIRKALPIANGMGYWQTPGHVVCEVDSLEGKTALGTGLPAMDPAIFHDPFYNMVELQYPPMPLPDDEDADL</sequence>
<dbReference type="Proteomes" id="UP000758155">
    <property type="component" value="Unassembled WGS sequence"/>
</dbReference>
<keyword evidence="4" id="KW-0479">Metal-binding</keyword>
<dbReference type="InterPro" id="IPR002867">
    <property type="entry name" value="IBR_dom"/>
</dbReference>
<evidence type="ECO:0000259" key="9">
    <source>
        <dbReference type="PROSITE" id="PS51873"/>
    </source>
</evidence>
<name>A0A9P5C207_9PLEO</name>
<evidence type="ECO:0000256" key="1">
    <source>
        <dbReference type="ARBA" id="ARBA00001798"/>
    </source>
</evidence>
<keyword evidence="3" id="KW-0808">Transferase</keyword>
<dbReference type="GO" id="GO:0061630">
    <property type="term" value="F:ubiquitin protein ligase activity"/>
    <property type="evidence" value="ECO:0007669"/>
    <property type="project" value="UniProtKB-EC"/>
</dbReference>
<comment type="caution">
    <text evidence="10">The sequence shown here is derived from an EMBL/GenBank/DDBJ whole genome shotgun (WGS) entry which is preliminary data.</text>
</comment>
<dbReference type="PANTHER" id="PTHR11685">
    <property type="entry name" value="RBR FAMILY RING FINGER AND IBR DOMAIN-CONTAINING"/>
    <property type="match status" value="1"/>
</dbReference>
<gene>
    <name evidence="10" type="ORF">E8E12_006076</name>
</gene>
<dbReference type="EC" id="2.3.2.31" evidence="2"/>
<keyword evidence="5" id="KW-0677">Repeat</keyword>
<evidence type="ECO:0000313" key="11">
    <source>
        <dbReference type="Proteomes" id="UP000758155"/>
    </source>
</evidence>
<evidence type="ECO:0000256" key="2">
    <source>
        <dbReference type="ARBA" id="ARBA00012251"/>
    </source>
</evidence>
<evidence type="ECO:0000256" key="7">
    <source>
        <dbReference type="ARBA" id="ARBA00022786"/>
    </source>
</evidence>
<comment type="catalytic activity">
    <reaction evidence="1">
        <text>[E2 ubiquitin-conjugating enzyme]-S-ubiquitinyl-L-cysteine + [acceptor protein]-L-lysine = [E2 ubiquitin-conjugating enzyme]-L-cysteine + [acceptor protein]-N(6)-ubiquitinyl-L-lysine.</text>
        <dbReference type="EC" id="2.3.2.31"/>
    </reaction>
</comment>
<keyword evidence="6" id="KW-0863">Zinc-finger</keyword>
<protein>
    <recommendedName>
        <fullName evidence="2">RBR-type E3 ubiquitin transferase</fullName>
        <ecNumber evidence="2">2.3.2.31</ecNumber>
    </recommendedName>
</protein>
<dbReference type="GO" id="GO:0016567">
    <property type="term" value="P:protein ubiquitination"/>
    <property type="evidence" value="ECO:0007669"/>
    <property type="project" value="InterPro"/>
</dbReference>
<dbReference type="GO" id="GO:0008270">
    <property type="term" value="F:zinc ion binding"/>
    <property type="evidence" value="ECO:0007669"/>
    <property type="project" value="UniProtKB-KW"/>
</dbReference>
<dbReference type="PROSITE" id="PS51873">
    <property type="entry name" value="TRIAD"/>
    <property type="match status" value="1"/>
</dbReference>
<keyword evidence="7" id="KW-0833">Ubl conjugation pathway</keyword>
<evidence type="ECO:0000313" key="10">
    <source>
        <dbReference type="EMBL" id="KAF3041101.1"/>
    </source>
</evidence>
<dbReference type="AlphaFoldDB" id="A0A9P5C207"/>
<evidence type="ECO:0000256" key="5">
    <source>
        <dbReference type="ARBA" id="ARBA00022737"/>
    </source>
</evidence>
<evidence type="ECO:0000256" key="8">
    <source>
        <dbReference type="ARBA" id="ARBA00022833"/>
    </source>
</evidence>
<feature type="domain" description="RING-type" evidence="9">
    <location>
        <begin position="1"/>
        <end position="190"/>
    </location>
</feature>
<dbReference type="Gene3D" id="1.20.120.1750">
    <property type="match status" value="1"/>
</dbReference>
<evidence type="ECO:0000256" key="4">
    <source>
        <dbReference type="ARBA" id="ARBA00022723"/>
    </source>
</evidence>